<feature type="non-terminal residue" evidence="1">
    <location>
        <position position="1"/>
    </location>
</feature>
<accession>A0ABD0QR89</accession>
<keyword evidence="2" id="KW-1185">Reference proteome</keyword>
<proteinExistence type="predicted"/>
<organism evidence="1 2">
    <name type="scientific">Cirrhinus mrigala</name>
    <name type="common">Mrigala</name>
    <dbReference type="NCBI Taxonomy" id="683832"/>
    <lineage>
        <taxon>Eukaryota</taxon>
        <taxon>Metazoa</taxon>
        <taxon>Chordata</taxon>
        <taxon>Craniata</taxon>
        <taxon>Vertebrata</taxon>
        <taxon>Euteleostomi</taxon>
        <taxon>Actinopterygii</taxon>
        <taxon>Neopterygii</taxon>
        <taxon>Teleostei</taxon>
        <taxon>Ostariophysi</taxon>
        <taxon>Cypriniformes</taxon>
        <taxon>Cyprinidae</taxon>
        <taxon>Labeoninae</taxon>
        <taxon>Labeonini</taxon>
        <taxon>Cirrhinus</taxon>
    </lineage>
</organism>
<comment type="caution">
    <text evidence="1">The sequence shown here is derived from an EMBL/GenBank/DDBJ whole genome shotgun (WGS) entry which is preliminary data.</text>
</comment>
<dbReference type="AlphaFoldDB" id="A0ABD0QR89"/>
<evidence type="ECO:0000313" key="1">
    <source>
        <dbReference type="EMBL" id="KAL0188253.1"/>
    </source>
</evidence>
<name>A0ABD0QR89_CIRMR</name>
<gene>
    <name evidence="1" type="ORF">M9458_015352</name>
</gene>
<feature type="non-terminal residue" evidence="1">
    <location>
        <position position="53"/>
    </location>
</feature>
<dbReference type="Proteomes" id="UP001529510">
    <property type="component" value="Unassembled WGS sequence"/>
</dbReference>
<sequence>SVAPVIASKTLPLVLRAATPTSPIIMTSPAPTITVVTTLGNTLLASPPSSDPQ</sequence>
<evidence type="ECO:0000313" key="2">
    <source>
        <dbReference type="Proteomes" id="UP001529510"/>
    </source>
</evidence>
<reference evidence="1 2" key="1">
    <citation type="submission" date="2024-05" db="EMBL/GenBank/DDBJ databases">
        <title>Genome sequencing and assembly of Indian major carp, Cirrhinus mrigala (Hamilton, 1822).</title>
        <authorList>
            <person name="Mohindra V."/>
            <person name="Chowdhury L.M."/>
            <person name="Lal K."/>
            <person name="Jena J.K."/>
        </authorList>
    </citation>
    <scope>NUCLEOTIDE SEQUENCE [LARGE SCALE GENOMIC DNA]</scope>
    <source>
        <strain evidence="1">CM1030</strain>
        <tissue evidence="1">Blood</tissue>
    </source>
</reference>
<dbReference type="EMBL" id="JAMKFB020000007">
    <property type="protein sequence ID" value="KAL0188253.1"/>
    <property type="molecule type" value="Genomic_DNA"/>
</dbReference>
<protein>
    <submittedName>
        <fullName evidence="1">Uncharacterized protein</fullName>
    </submittedName>
</protein>